<keyword evidence="1" id="KW-1185">Reference proteome</keyword>
<accession>A0A0K0DGG0</accession>
<dbReference type="Proteomes" id="UP000035642">
    <property type="component" value="Unassembled WGS sequence"/>
</dbReference>
<protein>
    <submittedName>
        <fullName evidence="2">Alba domain-containing protein</fullName>
    </submittedName>
</protein>
<organism evidence="1 2">
    <name type="scientific">Angiostrongylus cantonensis</name>
    <name type="common">Rat lungworm</name>
    <dbReference type="NCBI Taxonomy" id="6313"/>
    <lineage>
        <taxon>Eukaryota</taxon>
        <taxon>Metazoa</taxon>
        <taxon>Ecdysozoa</taxon>
        <taxon>Nematoda</taxon>
        <taxon>Chromadorea</taxon>
        <taxon>Rhabditida</taxon>
        <taxon>Rhabditina</taxon>
        <taxon>Rhabditomorpha</taxon>
        <taxon>Strongyloidea</taxon>
        <taxon>Metastrongylidae</taxon>
        <taxon>Angiostrongylus</taxon>
    </lineage>
</organism>
<proteinExistence type="predicted"/>
<reference evidence="2" key="2">
    <citation type="submission" date="2017-02" db="UniProtKB">
        <authorList>
            <consortium name="WormBaseParasite"/>
        </authorList>
    </citation>
    <scope>IDENTIFICATION</scope>
</reference>
<dbReference type="WBParaSite" id="ACAC_0001017901-mRNA-1">
    <property type="protein sequence ID" value="ACAC_0001017901-mRNA-1"/>
    <property type="gene ID" value="ACAC_0001017901"/>
</dbReference>
<dbReference type="STRING" id="6313.A0A0K0DGG0"/>
<sequence length="206" mass="23087">MPVLFSAYFVIVHHPVNSPFAPTDLLVSTPSCSQAPITLDIDVLTTIFEKAASIGNIRDAIMLTGSRVTPKAATELMAFLINEMKEIKEVSLNIEDPDLTTFNLLLDQLINADNVKLKVLRIKRRKGGQTLQKVCSGILKRNIHRIDKVTVLVCKRTLNGSVPMIDFSLTSVLEYECVVFLFSNREVVIQHTFHCKEKHTIQHNSS</sequence>
<evidence type="ECO:0000313" key="2">
    <source>
        <dbReference type="WBParaSite" id="ACAC_0001017901-mRNA-1"/>
    </source>
</evidence>
<reference evidence="1" key="1">
    <citation type="submission" date="2012-09" db="EMBL/GenBank/DDBJ databases">
        <authorList>
            <person name="Martin A.A."/>
        </authorList>
    </citation>
    <scope>NUCLEOTIDE SEQUENCE</scope>
</reference>
<name>A0A0K0DGG0_ANGCA</name>
<dbReference type="AlphaFoldDB" id="A0A0K0DGG0"/>
<evidence type="ECO:0000313" key="1">
    <source>
        <dbReference type="Proteomes" id="UP000035642"/>
    </source>
</evidence>